<proteinExistence type="predicted"/>
<protein>
    <submittedName>
        <fullName evidence="1">Putative secreted protein</fullName>
    </submittedName>
</protein>
<organism evidence="1 2">
    <name type="scientific">Rhodopirellula maiorica SM1</name>
    <dbReference type="NCBI Taxonomy" id="1265738"/>
    <lineage>
        <taxon>Bacteria</taxon>
        <taxon>Pseudomonadati</taxon>
        <taxon>Planctomycetota</taxon>
        <taxon>Planctomycetia</taxon>
        <taxon>Pirellulales</taxon>
        <taxon>Pirellulaceae</taxon>
        <taxon>Novipirellula</taxon>
    </lineage>
</organism>
<sequence>MRSIHYRQIALAILFCGCLSGCNTEPALHPISGHITLGGKPYERLIVYFRPLDDAVTKYNLGVGETDAKGDLSLRSTAGPGLAAGTYKVSFTCIVSRGGKVIGSTDEKQDDDRSLVTEELVPPAYAEGGISGLEFEVQSSAENRFEFDIPAKTS</sequence>
<dbReference type="OrthoDB" id="288597at2"/>
<dbReference type="AlphaFoldDB" id="M5RPD9"/>
<evidence type="ECO:0000313" key="1">
    <source>
        <dbReference type="EMBL" id="EMI17252.1"/>
    </source>
</evidence>
<evidence type="ECO:0000313" key="2">
    <source>
        <dbReference type="Proteomes" id="UP000011991"/>
    </source>
</evidence>
<keyword evidence="2" id="KW-1185">Reference proteome</keyword>
<gene>
    <name evidence="1" type="ORF">RMSM_05824</name>
</gene>
<dbReference type="Proteomes" id="UP000011991">
    <property type="component" value="Unassembled WGS sequence"/>
</dbReference>
<dbReference type="EMBL" id="ANOG01000833">
    <property type="protein sequence ID" value="EMI17252.1"/>
    <property type="molecule type" value="Genomic_DNA"/>
</dbReference>
<dbReference type="PROSITE" id="PS51257">
    <property type="entry name" value="PROKAR_LIPOPROTEIN"/>
    <property type="match status" value="1"/>
</dbReference>
<name>M5RPD9_9BACT</name>
<reference evidence="1 2" key="1">
    <citation type="journal article" date="2013" name="Mar. Genomics">
        <title>Expression of sulfatases in Rhodopirellula baltica and the diversity of sulfatases in the genus Rhodopirellula.</title>
        <authorList>
            <person name="Wegner C.E."/>
            <person name="Richter-Heitmann T."/>
            <person name="Klindworth A."/>
            <person name="Klockow C."/>
            <person name="Richter M."/>
            <person name="Achstetter T."/>
            <person name="Glockner F.O."/>
            <person name="Harder J."/>
        </authorList>
    </citation>
    <scope>NUCLEOTIDE SEQUENCE [LARGE SCALE GENOMIC DNA]</scope>
    <source>
        <strain evidence="1 2">SM1</strain>
    </source>
</reference>
<accession>M5RPD9</accession>
<comment type="caution">
    <text evidence="1">The sequence shown here is derived from an EMBL/GenBank/DDBJ whole genome shotgun (WGS) entry which is preliminary data.</text>
</comment>
<dbReference type="RefSeq" id="WP_008704287.1">
    <property type="nucleotide sequence ID" value="NZ_ANOG01000833.1"/>
</dbReference>
<dbReference type="PATRIC" id="fig|1265738.3.peg.5819"/>